<dbReference type="Proteomes" id="UP000583164">
    <property type="component" value="Unassembled WGS sequence"/>
</dbReference>
<protein>
    <submittedName>
        <fullName evidence="6">OBSCN protein</fullName>
    </submittedName>
</protein>
<dbReference type="PANTHER" id="PTHR35971:SF5">
    <property type="entry name" value="OBSCURIN LIKE CYTOSKELETAL ADAPTOR 1"/>
    <property type="match status" value="1"/>
</dbReference>
<dbReference type="PANTHER" id="PTHR35971">
    <property type="entry name" value="SI:DKEY-31G6.6"/>
    <property type="match status" value="1"/>
</dbReference>
<dbReference type="Pfam" id="PF07679">
    <property type="entry name" value="I-set"/>
    <property type="match status" value="1"/>
</dbReference>
<dbReference type="InterPro" id="IPR036179">
    <property type="entry name" value="Ig-like_dom_sf"/>
</dbReference>
<reference evidence="6 7" key="1">
    <citation type="submission" date="2019-09" db="EMBL/GenBank/DDBJ databases">
        <title>Bird 10,000 Genomes (B10K) Project - Family phase.</title>
        <authorList>
            <person name="Zhang G."/>
        </authorList>
    </citation>
    <scope>NUCLEOTIDE SEQUENCE [LARGE SCALE GENOMIC DNA]</scope>
    <source>
        <strain evidence="6">B10K-DU-001-29</strain>
        <tissue evidence="6">Muscle</tissue>
    </source>
</reference>
<keyword evidence="4" id="KW-1015">Disulfide bond</keyword>
<organism evidence="6 7">
    <name type="scientific">Rhabdornis inornatus</name>
    <dbReference type="NCBI Taxonomy" id="237438"/>
    <lineage>
        <taxon>Eukaryota</taxon>
        <taxon>Metazoa</taxon>
        <taxon>Chordata</taxon>
        <taxon>Craniata</taxon>
        <taxon>Vertebrata</taxon>
        <taxon>Euteleostomi</taxon>
        <taxon>Archelosauria</taxon>
        <taxon>Archosauria</taxon>
        <taxon>Dinosauria</taxon>
        <taxon>Saurischia</taxon>
        <taxon>Theropoda</taxon>
        <taxon>Coelurosauria</taxon>
        <taxon>Aves</taxon>
        <taxon>Neognathae</taxon>
        <taxon>Neoaves</taxon>
        <taxon>Telluraves</taxon>
        <taxon>Australaves</taxon>
        <taxon>Passeriformes</taxon>
        <taxon>Rhabdornithidae</taxon>
        <taxon>Rhabdornis</taxon>
    </lineage>
</organism>
<comment type="subcellular location">
    <subcellularLocation>
        <location evidence="1">Cytoplasm</location>
    </subcellularLocation>
</comment>
<dbReference type="InterPro" id="IPR013783">
    <property type="entry name" value="Ig-like_fold"/>
</dbReference>
<feature type="domain" description="Ig-like" evidence="5">
    <location>
        <begin position="33"/>
        <end position="100"/>
    </location>
</feature>
<name>A0A7K9LGG7_9PASS</name>
<dbReference type="EMBL" id="VWZS01008191">
    <property type="protein sequence ID" value="NXH61852.1"/>
    <property type="molecule type" value="Genomic_DNA"/>
</dbReference>
<dbReference type="InterPro" id="IPR052385">
    <property type="entry name" value="Obscurin/Obscurin-like_Reg"/>
</dbReference>
<evidence type="ECO:0000256" key="3">
    <source>
        <dbReference type="ARBA" id="ARBA00022553"/>
    </source>
</evidence>
<feature type="non-terminal residue" evidence="6">
    <location>
        <position position="100"/>
    </location>
</feature>
<dbReference type="GO" id="GO:0005737">
    <property type="term" value="C:cytoplasm"/>
    <property type="evidence" value="ECO:0007669"/>
    <property type="project" value="UniProtKB-SubCell"/>
</dbReference>
<keyword evidence="7" id="KW-1185">Reference proteome</keyword>
<dbReference type="OrthoDB" id="10072266at2759"/>
<evidence type="ECO:0000313" key="6">
    <source>
        <dbReference type="EMBL" id="NXH61852.1"/>
    </source>
</evidence>
<dbReference type="PROSITE" id="PS50835">
    <property type="entry name" value="IG_LIKE"/>
    <property type="match status" value="1"/>
</dbReference>
<comment type="caution">
    <text evidence="6">The sequence shown here is derived from an EMBL/GenBank/DDBJ whole genome shotgun (WGS) entry which is preliminary data.</text>
</comment>
<dbReference type="SUPFAM" id="SSF48726">
    <property type="entry name" value="Immunoglobulin"/>
    <property type="match status" value="1"/>
</dbReference>
<gene>
    <name evidence="6" type="primary">Obscn_4</name>
    <name evidence="6" type="ORF">RHAINO_R15931</name>
</gene>
<evidence type="ECO:0000256" key="2">
    <source>
        <dbReference type="ARBA" id="ARBA00022490"/>
    </source>
</evidence>
<evidence type="ECO:0000256" key="4">
    <source>
        <dbReference type="ARBA" id="ARBA00023157"/>
    </source>
</evidence>
<keyword evidence="3" id="KW-0597">Phosphoprotein</keyword>
<keyword evidence="2" id="KW-0963">Cytoplasm</keyword>
<evidence type="ECO:0000313" key="7">
    <source>
        <dbReference type="Proteomes" id="UP000583164"/>
    </source>
</evidence>
<accession>A0A7K9LGG7</accession>
<evidence type="ECO:0000259" key="5">
    <source>
        <dbReference type="PROSITE" id="PS50835"/>
    </source>
</evidence>
<dbReference type="InterPro" id="IPR013098">
    <property type="entry name" value="Ig_I-set"/>
</dbReference>
<proteinExistence type="predicted"/>
<dbReference type="InterPro" id="IPR007110">
    <property type="entry name" value="Ig-like_dom"/>
</dbReference>
<feature type="non-terminal residue" evidence="6">
    <location>
        <position position="1"/>
    </location>
</feature>
<dbReference type="AlphaFoldDB" id="A0A7K9LGG7"/>
<evidence type="ECO:0000256" key="1">
    <source>
        <dbReference type="ARBA" id="ARBA00004496"/>
    </source>
</evidence>
<sequence length="100" mass="11202">KSDSDTYSCDIGDAQSRAKLTVQDGFYMSLEKPCVFTKELADTEVTEGEDVSLQCETSRPDSPEKWCKDGKSLRNSSKYNIRQSGFEAKLVIHRAEGRDS</sequence>
<dbReference type="Gene3D" id="2.60.40.10">
    <property type="entry name" value="Immunoglobulins"/>
    <property type="match status" value="1"/>
</dbReference>